<feature type="region of interest" description="Disordered" evidence="1">
    <location>
        <begin position="335"/>
        <end position="374"/>
    </location>
</feature>
<feature type="compositionally biased region" description="Basic residues" evidence="1">
    <location>
        <begin position="555"/>
        <end position="565"/>
    </location>
</feature>
<dbReference type="GO" id="GO:0045892">
    <property type="term" value="P:negative regulation of DNA-templated transcription"/>
    <property type="evidence" value="ECO:0007669"/>
    <property type="project" value="InterPro"/>
</dbReference>
<evidence type="ECO:0000313" key="2">
    <source>
        <dbReference type="EMBL" id="KAG1330381.1"/>
    </source>
</evidence>
<dbReference type="PANTHER" id="PTHR35504:SF1">
    <property type="entry name" value="PROTEIN EMBRYONIC FLOWER 1"/>
    <property type="match status" value="1"/>
</dbReference>
<reference evidence="2" key="2">
    <citation type="submission" date="2019-07" db="EMBL/GenBank/DDBJ databases">
        <authorList>
            <person name="Yang Y."/>
            <person name="Bocs S."/>
            <person name="Baudouin L."/>
        </authorList>
    </citation>
    <scope>NUCLEOTIDE SEQUENCE</scope>
    <source>
        <tissue evidence="2">Spear leaf of Hainan Tall coconut</tissue>
    </source>
</reference>
<comment type="caution">
    <text evidence="2">The sequence shown here is derived from an EMBL/GenBank/DDBJ whole genome shotgun (WGS) entry which is preliminary data.</text>
</comment>
<reference evidence="2" key="1">
    <citation type="journal article" date="2017" name="Gigascience">
        <title>The genome draft of coconut (Cocos nucifera).</title>
        <authorList>
            <person name="Xiao Y."/>
            <person name="Xu P."/>
            <person name="Fan H."/>
            <person name="Baudouin L."/>
            <person name="Xia W."/>
            <person name="Bocs S."/>
            <person name="Xu J."/>
            <person name="Li Q."/>
            <person name="Guo A."/>
            <person name="Zhou L."/>
            <person name="Li J."/>
            <person name="Wu Y."/>
            <person name="Ma Z."/>
            <person name="Armero A."/>
            <person name="Issali A.E."/>
            <person name="Liu N."/>
            <person name="Peng M."/>
            <person name="Yang Y."/>
        </authorList>
    </citation>
    <scope>NUCLEOTIDE SEQUENCE</scope>
    <source>
        <tissue evidence="2">Spear leaf of Hainan Tall coconut</tissue>
    </source>
</reference>
<dbReference type="InterPro" id="IPR034583">
    <property type="entry name" value="EMF1"/>
</dbReference>
<keyword evidence="3" id="KW-1185">Reference proteome</keyword>
<name>A0A8K0MW70_COCNU</name>
<protein>
    <submittedName>
        <fullName evidence="2">Protein EMBRYONIC FLOWER 1-like</fullName>
    </submittedName>
</protein>
<dbReference type="AlphaFoldDB" id="A0A8K0MW70"/>
<feature type="region of interest" description="Disordered" evidence="1">
    <location>
        <begin position="555"/>
        <end position="601"/>
    </location>
</feature>
<accession>A0A8K0MW70</accession>
<dbReference type="GO" id="GO:0048367">
    <property type="term" value="P:shoot system development"/>
    <property type="evidence" value="ECO:0007669"/>
    <property type="project" value="InterPro"/>
</dbReference>
<feature type="compositionally biased region" description="Polar residues" evidence="1">
    <location>
        <begin position="346"/>
        <end position="362"/>
    </location>
</feature>
<dbReference type="PANTHER" id="PTHR35504">
    <property type="entry name" value="PROTEIN EMBRYONIC FLOWER 1"/>
    <property type="match status" value="1"/>
</dbReference>
<dbReference type="EMBL" id="CM017873">
    <property type="protein sequence ID" value="KAG1330381.1"/>
    <property type="molecule type" value="Genomic_DNA"/>
</dbReference>
<dbReference type="Proteomes" id="UP000797356">
    <property type="component" value="Chromosome 2"/>
</dbReference>
<proteinExistence type="predicted"/>
<dbReference type="OrthoDB" id="754229at2759"/>
<evidence type="ECO:0000313" key="3">
    <source>
        <dbReference type="Proteomes" id="UP000797356"/>
    </source>
</evidence>
<dbReference type="GO" id="GO:0009910">
    <property type="term" value="P:negative regulation of flower development"/>
    <property type="evidence" value="ECO:0007669"/>
    <property type="project" value="InterPro"/>
</dbReference>
<gene>
    <name evidence="2" type="ORF">COCNU_02G003490</name>
</gene>
<organism evidence="2 3">
    <name type="scientific">Cocos nucifera</name>
    <name type="common">Coconut palm</name>
    <dbReference type="NCBI Taxonomy" id="13894"/>
    <lineage>
        <taxon>Eukaryota</taxon>
        <taxon>Viridiplantae</taxon>
        <taxon>Streptophyta</taxon>
        <taxon>Embryophyta</taxon>
        <taxon>Tracheophyta</taxon>
        <taxon>Spermatophyta</taxon>
        <taxon>Magnoliopsida</taxon>
        <taxon>Liliopsida</taxon>
        <taxon>Arecaceae</taxon>
        <taxon>Arecoideae</taxon>
        <taxon>Cocoseae</taxon>
        <taxon>Attaleinae</taxon>
        <taxon>Cocos</taxon>
    </lineage>
</organism>
<sequence>MTVEEFGRRRSLEGVRLLWEFDSYGSSTEARPLRSSVGARPLRSSARGRAWKKFGRRSAEEVRLSGYVADIRKTDPKICWPFSMFHDQASDKHISLLPPLPVTKFKCWDCQNCLRKANNFATTRATEAPSNIQDIEAKNANEKELLPGFHQLSEDKIVDDRLIEAGSSVDVTKGECHASANCGKNMNNYVITGADTEAKTSQGSCELIQNLSSDKPTYIITKGEACHMGGRGEQNVISTANTFEASYCEDMVNAKSKETGVVNESTDFRMVAGPSFIDSISCGEKDEQLVREMGKTKEQCKKSARETGVPLGNNIGIPEVDYQIVVAAHVSELDSKGLDESDNETSDNNVALPQDAVQSQNGAKPVVASDGNLQQRKARKVRLLDDIMRSEELRSSGKFHISDGNEEANQIEDRIDRRPHLSRMKDQHLGPKFHHTFQETKVESWKRKYIDLENVDDGSSLMHWLENVREKVKTNNRYREIKHIDAAAHASAENNIVHSLKVSGAKEHKQNATAHMMLNAMHQGYLLPQQEDKTNKGIVIIDGKATKRMNAKTVHSKSKITRKAGRSLLHGPKPYRSTNEKVTLRRKKKKEHQTDNEESSQMSLLKILLDKSEIENAIGFQGQENVTEEQETAQTCEQGALDDIPMDIVELLAKNQHERWLMNAKAAMVSTHNLLDRTEVMEDNHVLNVTEGHGDKVLDAAHKNLCQQISWRNNAGNSIWTALINDKNADESMEDDYATSHGRQNDHRILNQEELISATTGSLTPLKCGGHASLFVMDTKKNCHSQCHSRRKMGLQTLESCHKGQEILGQNTFRNAQGESPVLLDRTTFGRNAQKVNAGLNHMNMFGHNTLLQKHPKTVSLDIDCLKKVDQAKIHLQNRKESDSAVTSFTEVGNTCHLEVVRPPDLYTDENIPALYLLGLMNSAKWSSVSLQDLPHTNHKGSHREPYLCSTDQCKLIDLQPRGKSSQAAKPSLTVQHPHQVQHQEISCKPYHPLPRVGVFGSLLQKEITSPLDNLETQSGFKIGYSSKMTSVEANRRDTAKLSCSKNQARVPNALSPISRNGNSKCAFSIVNSNVHPGCSSARNDVIGAEMSSKTAAVQPLSNHCEKEICIINRNPADFTILDEGNEYMIESDNKCPRHATPTEKVQHLDVKHSSIHWNPSKDILKLRLDAVECRKEHGQESNNLSCALTSSKVFRCQRCG</sequence>
<evidence type="ECO:0000256" key="1">
    <source>
        <dbReference type="SAM" id="MobiDB-lite"/>
    </source>
</evidence>